<dbReference type="NCBIfam" id="TIGR01640">
    <property type="entry name" value="F_box_assoc_1"/>
    <property type="match status" value="1"/>
</dbReference>
<dbReference type="Gene3D" id="1.20.1280.50">
    <property type="match status" value="1"/>
</dbReference>
<dbReference type="InterPro" id="IPR006527">
    <property type="entry name" value="F-box-assoc_dom_typ1"/>
</dbReference>
<dbReference type="InterPro" id="IPR017451">
    <property type="entry name" value="F-box-assoc_interact_dom"/>
</dbReference>
<reference evidence="2 3" key="1">
    <citation type="journal article" date="2013" name="Proc. Natl. Acad. Sci. U.S.A.">
        <title>Fine-scale variation in meiotic recombination in Mimulus inferred from population shotgun sequencing.</title>
        <authorList>
            <person name="Hellsten U."/>
            <person name="Wright K.M."/>
            <person name="Jenkins J."/>
            <person name="Shu S."/>
            <person name="Yuan Y."/>
            <person name="Wessler S.R."/>
            <person name="Schmutz J."/>
            <person name="Willis J.H."/>
            <person name="Rokhsar D.S."/>
        </authorList>
    </citation>
    <scope>NUCLEOTIDE SEQUENCE [LARGE SCALE GENOMIC DNA]</scope>
    <source>
        <strain evidence="3">cv. DUN x IM62</strain>
    </source>
</reference>
<dbReference type="PANTHER" id="PTHR31672">
    <property type="entry name" value="BNACNNG10540D PROTEIN"/>
    <property type="match status" value="1"/>
</dbReference>
<dbReference type="Pfam" id="PF00646">
    <property type="entry name" value="F-box"/>
    <property type="match status" value="1"/>
</dbReference>
<accession>A0A022RNU1</accession>
<dbReference type="InterPro" id="IPR001810">
    <property type="entry name" value="F-box_dom"/>
</dbReference>
<dbReference type="Pfam" id="PF07734">
    <property type="entry name" value="FBA_1"/>
    <property type="match status" value="1"/>
</dbReference>
<dbReference type="EMBL" id="KI630394">
    <property type="protein sequence ID" value="EYU40600.1"/>
    <property type="molecule type" value="Genomic_DNA"/>
</dbReference>
<dbReference type="PANTHER" id="PTHR31672:SF13">
    <property type="entry name" value="F-BOX PROTEIN CPR30-LIKE"/>
    <property type="match status" value="1"/>
</dbReference>
<dbReference type="SUPFAM" id="SSF81383">
    <property type="entry name" value="F-box domain"/>
    <property type="match status" value="1"/>
</dbReference>
<gene>
    <name evidence="2" type="ORF">MIMGU_mgv1a021195mg</name>
</gene>
<dbReference type="AlphaFoldDB" id="A0A022RNU1"/>
<dbReference type="STRING" id="4155.A0A022RNU1"/>
<evidence type="ECO:0000313" key="3">
    <source>
        <dbReference type="Proteomes" id="UP000030748"/>
    </source>
</evidence>
<organism evidence="2 3">
    <name type="scientific">Erythranthe guttata</name>
    <name type="common">Yellow monkey flower</name>
    <name type="synonym">Mimulus guttatus</name>
    <dbReference type="NCBI Taxonomy" id="4155"/>
    <lineage>
        <taxon>Eukaryota</taxon>
        <taxon>Viridiplantae</taxon>
        <taxon>Streptophyta</taxon>
        <taxon>Embryophyta</taxon>
        <taxon>Tracheophyta</taxon>
        <taxon>Spermatophyta</taxon>
        <taxon>Magnoliopsida</taxon>
        <taxon>eudicotyledons</taxon>
        <taxon>Gunneridae</taxon>
        <taxon>Pentapetalae</taxon>
        <taxon>asterids</taxon>
        <taxon>lamiids</taxon>
        <taxon>Lamiales</taxon>
        <taxon>Phrymaceae</taxon>
        <taxon>Erythranthe</taxon>
    </lineage>
</organism>
<sequence>MARMKLDRWFIPLEIIEIILSKSSVKSLLRFKTVCKSWNILISDSVFIKNHLHQSKTSNLHQNLFLLRNSSKSSVSEELSLVRFEDPKFQTVQLLKTPLGLDIVLSHCDGVLLLTDSSYRQFGLWNPSTRTQTTFRVPRKFGGCSKSYGLYHDPITGDFNVFVICTNYYRVFSCKNNAWTLKHEFAEDRYSCEPEVFVDGVFYWVKRTRHITIYYYEITYFDPRDDKLKTLPEPENTDGTGSIYLVELKGRLCMYCNVGRNNDHTKVRFWMKEKGPENNHWEEFITVENILIELRDPTRRRFVVYNPGEKIVKDVEDSVFKQIEESMHFGLRLLPFIDSLF</sequence>
<dbReference type="Proteomes" id="UP000030748">
    <property type="component" value="Unassembled WGS sequence"/>
</dbReference>
<proteinExistence type="predicted"/>
<dbReference type="InterPro" id="IPR050796">
    <property type="entry name" value="SCF_F-box_component"/>
</dbReference>
<evidence type="ECO:0000313" key="2">
    <source>
        <dbReference type="EMBL" id="EYU40600.1"/>
    </source>
</evidence>
<dbReference type="InterPro" id="IPR036047">
    <property type="entry name" value="F-box-like_dom_sf"/>
</dbReference>
<dbReference type="SMART" id="SM00256">
    <property type="entry name" value="FBOX"/>
    <property type="match status" value="1"/>
</dbReference>
<protein>
    <recommendedName>
        <fullName evidence="1">F-box domain-containing protein</fullName>
    </recommendedName>
</protein>
<dbReference type="SUPFAM" id="SSF101898">
    <property type="entry name" value="NHL repeat"/>
    <property type="match status" value="1"/>
</dbReference>
<evidence type="ECO:0000259" key="1">
    <source>
        <dbReference type="PROSITE" id="PS50181"/>
    </source>
</evidence>
<keyword evidence="3" id="KW-1185">Reference proteome</keyword>
<name>A0A022RNU1_ERYGU</name>
<feature type="domain" description="F-box" evidence="1">
    <location>
        <begin position="5"/>
        <end position="51"/>
    </location>
</feature>
<dbReference type="PROSITE" id="PS50181">
    <property type="entry name" value="FBOX"/>
    <property type="match status" value="1"/>
</dbReference>